<dbReference type="EMBL" id="LT960611">
    <property type="protein sequence ID" value="SON48853.1"/>
    <property type="molecule type" value="Genomic_DNA"/>
</dbReference>
<dbReference type="Gene3D" id="2.40.30.170">
    <property type="match status" value="1"/>
</dbReference>
<dbReference type="InterPro" id="IPR058625">
    <property type="entry name" value="MdtA-like_BSH"/>
</dbReference>
<dbReference type="Proteomes" id="UP000235828">
    <property type="component" value="Chromosome A"/>
</dbReference>
<dbReference type="InterPro" id="IPR006143">
    <property type="entry name" value="RND_pump_MFP"/>
</dbReference>
<dbReference type="PANTHER" id="PTHR30469">
    <property type="entry name" value="MULTIDRUG RESISTANCE PROTEIN MDTA"/>
    <property type="match status" value="1"/>
</dbReference>
<comment type="similarity">
    <text evidence="1">Belongs to the membrane fusion protein (MFP) (TC 8.A.1) family.</text>
</comment>
<dbReference type="Pfam" id="PF25917">
    <property type="entry name" value="BSH_RND"/>
    <property type="match status" value="1"/>
</dbReference>
<evidence type="ECO:0000313" key="4">
    <source>
        <dbReference type="EMBL" id="SON48853.1"/>
    </source>
</evidence>
<dbReference type="PANTHER" id="PTHR30469:SF20">
    <property type="entry name" value="EFFLUX RND TRANSPORTER PERIPLASMIC ADAPTOR SUBUNIT"/>
    <property type="match status" value="1"/>
</dbReference>
<organism evidence="4 5">
    <name type="scientific">Vibrio tapetis subsp. tapetis</name>
    <dbReference type="NCBI Taxonomy" id="1671868"/>
    <lineage>
        <taxon>Bacteria</taxon>
        <taxon>Pseudomonadati</taxon>
        <taxon>Pseudomonadota</taxon>
        <taxon>Gammaproteobacteria</taxon>
        <taxon>Vibrionales</taxon>
        <taxon>Vibrionaceae</taxon>
        <taxon>Vibrio</taxon>
    </lineage>
</organism>
<dbReference type="KEGG" id="vta:A0874"/>
<sequence>MDDVNMRFKGCLLPLLALVLLGCEKELPPVPEPKSRPAKVFTVSLNDTNTVREFPAIAEAGDKAALAFRVQGQLMSLPVVAGKYVQKGDVLAQLNPDEYVQLMKQAKAQFLLADVQYKRYKQLRKDKVVSEQDFDKAVANHKSAQSNLDQAQANVDYTTLKAPYDGNISLINIENHEFVAAQQGVMNIQTSSVLKVVFLLPEYLLRRFGENEVVRAEMLFDTFPNQKFPIEFQEIDTEADAKTNSYKVTMVMERPQDVGLLPGMSGSVELEILQANASRLPAGAVEGEGSQTWVWRLNGDNVVEKTAVKLDEANHVLDGLSDGDRIVVAGGYPLEDGMVIREWVKERGL</sequence>
<feature type="domain" description="Multidrug resistance protein MdtA-like alpha-helical hairpin" evidence="2">
    <location>
        <begin position="104"/>
        <end position="158"/>
    </location>
</feature>
<evidence type="ECO:0000313" key="5">
    <source>
        <dbReference type="Proteomes" id="UP000235828"/>
    </source>
</evidence>
<dbReference type="Pfam" id="PF25876">
    <property type="entry name" value="HH_MFP_RND"/>
    <property type="match status" value="1"/>
</dbReference>
<dbReference type="Gene3D" id="2.40.50.100">
    <property type="match status" value="1"/>
</dbReference>
<dbReference type="NCBIfam" id="TIGR01730">
    <property type="entry name" value="RND_mfp"/>
    <property type="match status" value="1"/>
</dbReference>
<reference evidence="4 5" key="1">
    <citation type="submission" date="2017-10" db="EMBL/GenBank/DDBJ databases">
        <authorList>
            <person name="Banno H."/>
            <person name="Chua N.-H."/>
        </authorList>
    </citation>
    <scope>NUCLEOTIDE SEQUENCE [LARGE SCALE GENOMIC DNA]</scope>
    <source>
        <strain evidence="4">Vibrio tapetis CECT4600</strain>
    </source>
</reference>
<dbReference type="AlphaFoldDB" id="A0A2N8ZAG0"/>
<dbReference type="GO" id="GO:0015562">
    <property type="term" value="F:efflux transmembrane transporter activity"/>
    <property type="evidence" value="ECO:0007669"/>
    <property type="project" value="TreeGrafter"/>
</dbReference>
<accession>A0A2N8ZAG0</accession>
<dbReference type="Gene3D" id="1.10.287.470">
    <property type="entry name" value="Helix hairpin bin"/>
    <property type="match status" value="1"/>
</dbReference>
<dbReference type="GO" id="GO:1990281">
    <property type="term" value="C:efflux pump complex"/>
    <property type="evidence" value="ECO:0007669"/>
    <property type="project" value="TreeGrafter"/>
</dbReference>
<name>A0A2N8ZAG0_9VIBR</name>
<evidence type="ECO:0000259" key="2">
    <source>
        <dbReference type="Pfam" id="PF25876"/>
    </source>
</evidence>
<proteinExistence type="inferred from homology"/>
<dbReference type="InterPro" id="IPR058624">
    <property type="entry name" value="MdtA-like_HH"/>
</dbReference>
<gene>
    <name evidence="4" type="ORF">VTAP4600_A0874</name>
</gene>
<evidence type="ECO:0000259" key="3">
    <source>
        <dbReference type="Pfam" id="PF25917"/>
    </source>
</evidence>
<keyword evidence="5" id="KW-1185">Reference proteome</keyword>
<evidence type="ECO:0000256" key="1">
    <source>
        <dbReference type="ARBA" id="ARBA00009477"/>
    </source>
</evidence>
<dbReference type="Gene3D" id="2.40.420.20">
    <property type="match status" value="1"/>
</dbReference>
<dbReference type="SUPFAM" id="SSF111369">
    <property type="entry name" value="HlyD-like secretion proteins"/>
    <property type="match status" value="1"/>
</dbReference>
<dbReference type="PROSITE" id="PS51257">
    <property type="entry name" value="PROKAR_LIPOPROTEIN"/>
    <property type="match status" value="1"/>
</dbReference>
<feature type="domain" description="Multidrug resistance protein MdtA-like barrel-sandwich hybrid" evidence="3">
    <location>
        <begin position="64"/>
        <end position="188"/>
    </location>
</feature>
<protein>
    <submittedName>
        <fullName evidence="4">Putative Secretion protein HlyD</fullName>
    </submittedName>
</protein>